<evidence type="ECO:0000313" key="1">
    <source>
        <dbReference type="EMBL" id="CAG5094274.1"/>
    </source>
</evidence>
<evidence type="ECO:0000313" key="2">
    <source>
        <dbReference type="Proteomes" id="UP001158576"/>
    </source>
</evidence>
<reference evidence="1 2" key="1">
    <citation type="submission" date="2021-04" db="EMBL/GenBank/DDBJ databases">
        <authorList>
            <person name="Bliznina A."/>
        </authorList>
    </citation>
    <scope>NUCLEOTIDE SEQUENCE [LARGE SCALE GENOMIC DNA]</scope>
</reference>
<gene>
    <name evidence="1" type="ORF">OKIOD_LOCUS4968</name>
</gene>
<accession>A0ABN7SF72</accession>
<name>A0ABN7SF72_OIKDI</name>
<dbReference type="Proteomes" id="UP001158576">
    <property type="component" value="Chromosome XSR"/>
</dbReference>
<keyword evidence="2" id="KW-1185">Reference proteome</keyword>
<organism evidence="1 2">
    <name type="scientific">Oikopleura dioica</name>
    <name type="common">Tunicate</name>
    <dbReference type="NCBI Taxonomy" id="34765"/>
    <lineage>
        <taxon>Eukaryota</taxon>
        <taxon>Metazoa</taxon>
        <taxon>Chordata</taxon>
        <taxon>Tunicata</taxon>
        <taxon>Appendicularia</taxon>
        <taxon>Copelata</taxon>
        <taxon>Oikopleuridae</taxon>
        <taxon>Oikopleura</taxon>
    </lineage>
</organism>
<dbReference type="EMBL" id="OU015569">
    <property type="protein sequence ID" value="CAG5094274.1"/>
    <property type="molecule type" value="Genomic_DNA"/>
</dbReference>
<dbReference type="InterPro" id="IPR032727">
    <property type="entry name" value="CLAMP"/>
</dbReference>
<proteinExistence type="predicted"/>
<sequence length="222" mass="25352">MLSEVENVLKQLKSCKSPEDFATSLFWICKQNALTDATIKEVINISAAVFQQVASETPFTEVVKDLHKIFETSTIKQSCFLDFFMKTVLQHFKLWRQVLTKDRDMTFISRDLSIENLEEPLYPFPLNMALPELYLNPPPRIDPEEDAEAAESGSGTLLNELVNSENEIEPIEIEIPIGASVSRVAQFYEKITSSMMEEMKTEMESLIEKSENELKEAYLPNS</sequence>
<dbReference type="PANTHER" id="PTHR28457:SF1">
    <property type="entry name" value="CILIA- AND FLAGELLA-ASSOCIATED PROTEIN 119"/>
    <property type="match status" value="1"/>
</dbReference>
<protein>
    <submittedName>
        <fullName evidence="1">Oidioi.mRNA.OKI2018_I69.XSR.g13410.t1.cds</fullName>
    </submittedName>
</protein>
<dbReference type="PANTHER" id="PTHR28457">
    <property type="entry name" value="COILED-COIL DOMAIN-CONTAINING PROTEIN 189"/>
    <property type="match status" value="1"/>
</dbReference>